<feature type="non-terminal residue" evidence="7">
    <location>
        <position position="1"/>
    </location>
</feature>
<comment type="caution">
    <text evidence="7">The sequence shown here is derived from an EMBL/GenBank/DDBJ whole genome shotgun (WGS) entry which is preliminary data.</text>
</comment>
<feature type="transmembrane region" description="Helical" evidence="5">
    <location>
        <begin position="243"/>
        <end position="261"/>
    </location>
</feature>
<dbReference type="InterPro" id="IPR025287">
    <property type="entry name" value="WAK_GUB"/>
</dbReference>
<protein>
    <recommendedName>
        <fullName evidence="6">EGF-like domain-containing protein</fullName>
    </recommendedName>
</protein>
<dbReference type="InterPro" id="IPR000742">
    <property type="entry name" value="EGF"/>
</dbReference>
<evidence type="ECO:0000313" key="7">
    <source>
        <dbReference type="EMBL" id="KAE9445138.1"/>
    </source>
</evidence>
<feature type="region of interest" description="Disordered" evidence="4">
    <location>
        <begin position="1"/>
        <end position="23"/>
    </location>
</feature>
<sequence>VFRHRDDDDKPKDLPPALPSRPVSRARLLPARRLLPKNFELDAAPATLVSQPSKEEVKGARIGSFVAKRIEICRAIRPESVAEYPLAKPGCQERCGNIDIPYPFGIGSNCSIASGFAVTCDHSSNPPKPIINSINLEVLQISLDESTVKVNRLIFPNCSGRADGQAIHLQETPFKFFDTYNRDYVPTVLDWVQKNETCNMSESFCGANAYCLDNNASSSGSYECFCSKGYEGGNPYLSSGCRGTFSCLGALLLLICMWWLYREVNRRKEAKLKEKFFKRNGGLLLQQQLSSDQGNLETTKLFTSKELEKATDNYNANRILG</sequence>
<dbReference type="GO" id="GO:0030247">
    <property type="term" value="F:polysaccharide binding"/>
    <property type="evidence" value="ECO:0007669"/>
    <property type="project" value="InterPro"/>
</dbReference>
<dbReference type="PROSITE" id="PS50026">
    <property type="entry name" value="EGF_3"/>
    <property type="match status" value="1"/>
</dbReference>
<comment type="caution">
    <text evidence="3">Lacks conserved residue(s) required for the propagation of feature annotation.</text>
</comment>
<keyword evidence="5" id="KW-0472">Membrane</keyword>
<reference evidence="7" key="1">
    <citation type="journal article" date="2019" name="Genome Biol. Evol.">
        <title>The Rhododendron genome and chromosomal organization provide insight into shared whole-genome duplications across the heath family (Ericaceae).</title>
        <authorList>
            <person name="Soza V.L."/>
            <person name="Lindsley D."/>
            <person name="Waalkes A."/>
            <person name="Ramage E."/>
            <person name="Patwardhan R.P."/>
            <person name="Burton J.N."/>
            <person name="Adey A."/>
            <person name="Kumar A."/>
            <person name="Qiu R."/>
            <person name="Shendure J."/>
            <person name="Hall B."/>
        </authorList>
    </citation>
    <scope>NUCLEOTIDE SEQUENCE</scope>
    <source>
        <strain evidence="7">RSF 1966-606</strain>
    </source>
</reference>
<dbReference type="Gene3D" id="2.10.25.10">
    <property type="entry name" value="Laminin"/>
    <property type="match status" value="1"/>
</dbReference>
<proteinExistence type="predicted"/>
<keyword evidence="3" id="KW-0245">EGF-like domain</keyword>
<gene>
    <name evidence="7" type="ORF">C3L33_22964</name>
</gene>
<dbReference type="OrthoDB" id="4062651at2759"/>
<feature type="domain" description="EGF-like" evidence="6">
    <location>
        <begin position="194"/>
        <end position="236"/>
    </location>
</feature>
<name>A0A6A4KQW8_9ERIC</name>
<dbReference type="PANTHER" id="PTHR33491">
    <property type="entry name" value="OSJNBA0016N04.9 PROTEIN"/>
    <property type="match status" value="1"/>
</dbReference>
<organism evidence="7">
    <name type="scientific">Rhododendron williamsianum</name>
    <dbReference type="NCBI Taxonomy" id="262921"/>
    <lineage>
        <taxon>Eukaryota</taxon>
        <taxon>Viridiplantae</taxon>
        <taxon>Streptophyta</taxon>
        <taxon>Embryophyta</taxon>
        <taxon>Tracheophyta</taxon>
        <taxon>Spermatophyta</taxon>
        <taxon>Magnoliopsida</taxon>
        <taxon>eudicotyledons</taxon>
        <taxon>Gunneridae</taxon>
        <taxon>Pentapetalae</taxon>
        <taxon>asterids</taxon>
        <taxon>Ericales</taxon>
        <taxon>Ericaceae</taxon>
        <taxon>Ericoideae</taxon>
        <taxon>Rhodoreae</taxon>
        <taxon>Rhododendron</taxon>
    </lineage>
</organism>
<evidence type="ECO:0000256" key="1">
    <source>
        <dbReference type="ARBA" id="ARBA00004167"/>
    </source>
</evidence>
<evidence type="ECO:0000256" key="4">
    <source>
        <dbReference type="SAM" id="MobiDB-lite"/>
    </source>
</evidence>
<evidence type="ECO:0000256" key="2">
    <source>
        <dbReference type="ARBA" id="ARBA00022729"/>
    </source>
</evidence>
<comment type="subcellular location">
    <subcellularLocation>
        <location evidence="1">Membrane</location>
        <topology evidence="1">Single-pass membrane protein</topology>
    </subcellularLocation>
</comment>
<dbReference type="GO" id="GO:0016020">
    <property type="term" value="C:membrane"/>
    <property type="evidence" value="ECO:0007669"/>
    <property type="project" value="UniProtKB-SubCell"/>
</dbReference>
<dbReference type="Pfam" id="PF13947">
    <property type="entry name" value="GUB_WAK_bind"/>
    <property type="match status" value="1"/>
</dbReference>
<feature type="compositionally biased region" description="Basic and acidic residues" evidence="4">
    <location>
        <begin position="1"/>
        <end position="13"/>
    </location>
</feature>
<keyword evidence="2" id="KW-0732">Signal</keyword>
<dbReference type="EMBL" id="QEFC01004488">
    <property type="protein sequence ID" value="KAE9445138.1"/>
    <property type="molecule type" value="Genomic_DNA"/>
</dbReference>
<evidence type="ECO:0000259" key="6">
    <source>
        <dbReference type="PROSITE" id="PS50026"/>
    </source>
</evidence>
<keyword evidence="5" id="KW-1133">Transmembrane helix</keyword>
<evidence type="ECO:0000256" key="3">
    <source>
        <dbReference type="PROSITE-ProRule" id="PRU00076"/>
    </source>
</evidence>
<accession>A0A6A4KQW8</accession>
<evidence type="ECO:0000256" key="5">
    <source>
        <dbReference type="SAM" id="Phobius"/>
    </source>
</evidence>
<keyword evidence="5" id="KW-0812">Transmembrane</keyword>
<dbReference type="AlphaFoldDB" id="A0A6A4KQW8"/>